<feature type="transmembrane region" description="Helical" evidence="8">
    <location>
        <begin position="380"/>
        <end position="399"/>
    </location>
</feature>
<feature type="transmembrane region" description="Helical" evidence="8">
    <location>
        <begin position="87"/>
        <end position="104"/>
    </location>
</feature>
<dbReference type="EMBL" id="UOGD01000206">
    <property type="protein sequence ID" value="VAX21826.1"/>
    <property type="molecule type" value="Genomic_DNA"/>
</dbReference>
<dbReference type="InterPro" id="IPR035906">
    <property type="entry name" value="MetI-like_sf"/>
</dbReference>
<sequence length="517" mass="57526">MKSFYKIVFLAFVFFVVIPVAYTLFAALFFDDSLIDNIVSLNLDSIFLLTKSAIIALSIALLSTLAGTVLGFLLYKSDILFRGFFKILLLLPLFISPYILAVAWKDFFSLLFNDTNYITNSVGVVLVLTTVFTPLSMLIIGSALSNINSKLEETGLIITDLRNVIFKITLPLIKPALVTSFVLVFIFSISEFSVPAFLGIKVFTTEIFTQFSAFYNHSLAIIQSALLIVICILLLFAEKNYISDAPFLSISNKGTSNKIYDFKSGNWLGLALLFSWFSISVVIPFIVLFIQSFRNGTNKFVQAFELLLPTFGNSIALAFIGAIIIVFVGFTAAYYSSLYRETKVVKTFDLLLLIVFAIPSIILGISLIKFYNQPILEIIYSSYAIIIIAYVGKFSFIAAKLITNAIKQIPTSLDEAAQIEGITLLTRIRKLLIPLIMPALFVAFIISFIFNLGELGTTIMLYPPGTEIMPIKVFTIMANAPQALTSSMTLIVFTITLLIITSFYFIIKPFIKSNIND</sequence>
<dbReference type="PANTHER" id="PTHR43357:SF3">
    <property type="entry name" value="FE(3+)-TRANSPORT SYSTEM PERMEASE PROTEIN FBPB 2"/>
    <property type="match status" value="1"/>
</dbReference>
<reference evidence="10" key="1">
    <citation type="submission" date="2018-06" db="EMBL/GenBank/DDBJ databases">
        <authorList>
            <person name="Zhirakovskaya E."/>
        </authorList>
    </citation>
    <scope>NUCLEOTIDE SEQUENCE</scope>
</reference>
<keyword evidence="2" id="KW-0813">Transport</keyword>
<feature type="domain" description="ABC transmembrane type-1" evidence="9">
    <location>
        <begin position="311"/>
        <end position="501"/>
    </location>
</feature>
<gene>
    <name evidence="10" type="ORF">MNBD_IGNAVI01-562</name>
</gene>
<proteinExistence type="predicted"/>
<dbReference type="SUPFAM" id="SSF161098">
    <property type="entry name" value="MetI-like"/>
    <property type="match status" value="2"/>
</dbReference>
<evidence type="ECO:0000256" key="3">
    <source>
        <dbReference type="ARBA" id="ARBA00022475"/>
    </source>
</evidence>
<feature type="transmembrane region" description="Helical" evidence="8">
    <location>
        <begin position="311"/>
        <end position="335"/>
    </location>
</feature>
<keyword evidence="7 8" id="KW-0472">Membrane</keyword>
<protein>
    <recommendedName>
        <fullName evidence="9">ABC transmembrane type-1 domain-containing protein</fullName>
    </recommendedName>
</protein>
<name>A0A3B1BU59_9ZZZZ</name>
<dbReference type="InterPro" id="IPR000515">
    <property type="entry name" value="MetI-like"/>
</dbReference>
<feature type="transmembrane region" description="Helical" evidence="8">
    <location>
        <begin position="7"/>
        <end position="30"/>
    </location>
</feature>
<evidence type="ECO:0000256" key="7">
    <source>
        <dbReference type="ARBA" id="ARBA00023136"/>
    </source>
</evidence>
<evidence type="ECO:0000256" key="4">
    <source>
        <dbReference type="ARBA" id="ARBA00022519"/>
    </source>
</evidence>
<evidence type="ECO:0000256" key="6">
    <source>
        <dbReference type="ARBA" id="ARBA00022989"/>
    </source>
</evidence>
<keyword evidence="4" id="KW-0997">Cell inner membrane</keyword>
<evidence type="ECO:0000256" key="2">
    <source>
        <dbReference type="ARBA" id="ARBA00022448"/>
    </source>
</evidence>
<evidence type="ECO:0000256" key="1">
    <source>
        <dbReference type="ARBA" id="ARBA00004429"/>
    </source>
</evidence>
<evidence type="ECO:0000259" key="9">
    <source>
        <dbReference type="PROSITE" id="PS50928"/>
    </source>
</evidence>
<dbReference type="AlphaFoldDB" id="A0A3B1BU59"/>
<feature type="transmembrane region" description="Helical" evidence="8">
    <location>
        <begin position="431"/>
        <end position="453"/>
    </location>
</feature>
<dbReference type="Gene3D" id="1.10.3720.10">
    <property type="entry name" value="MetI-like"/>
    <property type="match status" value="2"/>
</dbReference>
<evidence type="ECO:0000256" key="5">
    <source>
        <dbReference type="ARBA" id="ARBA00022692"/>
    </source>
</evidence>
<dbReference type="Pfam" id="PF00528">
    <property type="entry name" value="BPD_transp_1"/>
    <property type="match status" value="2"/>
</dbReference>
<organism evidence="10">
    <name type="scientific">hydrothermal vent metagenome</name>
    <dbReference type="NCBI Taxonomy" id="652676"/>
    <lineage>
        <taxon>unclassified sequences</taxon>
        <taxon>metagenomes</taxon>
        <taxon>ecological metagenomes</taxon>
    </lineage>
</organism>
<feature type="transmembrane region" description="Helical" evidence="8">
    <location>
        <begin position="176"/>
        <end position="198"/>
    </location>
</feature>
<dbReference type="CDD" id="cd06261">
    <property type="entry name" value="TM_PBP2"/>
    <property type="match status" value="2"/>
</dbReference>
<feature type="transmembrane region" description="Helical" evidence="8">
    <location>
        <begin position="487"/>
        <end position="507"/>
    </location>
</feature>
<feature type="domain" description="ABC transmembrane type-1" evidence="9">
    <location>
        <begin position="49"/>
        <end position="238"/>
    </location>
</feature>
<keyword evidence="6 8" id="KW-1133">Transmembrane helix</keyword>
<evidence type="ECO:0000256" key="8">
    <source>
        <dbReference type="SAM" id="Phobius"/>
    </source>
</evidence>
<dbReference type="GO" id="GO:0055085">
    <property type="term" value="P:transmembrane transport"/>
    <property type="evidence" value="ECO:0007669"/>
    <property type="project" value="InterPro"/>
</dbReference>
<dbReference type="GO" id="GO:0005886">
    <property type="term" value="C:plasma membrane"/>
    <property type="evidence" value="ECO:0007669"/>
    <property type="project" value="UniProtKB-SubCell"/>
</dbReference>
<feature type="transmembrane region" description="Helical" evidence="8">
    <location>
        <begin position="124"/>
        <end position="144"/>
    </location>
</feature>
<feature type="transmembrane region" description="Helical" evidence="8">
    <location>
        <begin position="50"/>
        <end position="75"/>
    </location>
</feature>
<dbReference type="PANTHER" id="PTHR43357">
    <property type="entry name" value="INNER MEMBRANE ABC TRANSPORTER PERMEASE PROTEIN YDCV"/>
    <property type="match status" value="1"/>
</dbReference>
<comment type="subcellular location">
    <subcellularLocation>
        <location evidence="1">Cell inner membrane</location>
        <topology evidence="1">Multi-pass membrane protein</topology>
    </subcellularLocation>
</comment>
<feature type="transmembrane region" description="Helical" evidence="8">
    <location>
        <begin position="218"/>
        <end position="237"/>
    </location>
</feature>
<evidence type="ECO:0000313" key="10">
    <source>
        <dbReference type="EMBL" id="VAX21826.1"/>
    </source>
</evidence>
<dbReference type="PROSITE" id="PS50928">
    <property type="entry name" value="ABC_TM1"/>
    <property type="match status" value="2"/>
</dbReference>
<accession>A0A3B1BU59</accession>
<feature type="transmembrane region" description="Helical" evidence="8">
    <location>
        <begin position="347"/>
        <end position="368"/>
    </location>
</feature>
<keyword evidence="5 8" id="KW-0812">Transmembrane</keyword>
<feature type="transmembrane region" description="Helical" evidence="8">
    <location>
        <begin position="267"/>
        <end position="291"/>
    </location>
</feature>
<keyword evidence="3" id="KW-1003">Cell membrane</keyword>